<protein>
    <submittedName>
        <fullName evidence="2">Uncharacterized protein</fullName>
    </submittedName>
</protein>
<feature type="non-terminal residue" evidence="2">
    <location>
        <position position="1"/>
    </location>
</feature>
<evidence type="ECO:0000313" key="1">
    <source>
        <dbReference type="EMBL" id="CAF4664838.1"/>
    </source>
</evidence>
<evidence type="ECO:0000313" key="3">
    <source>
        <dbReference type="Proteomes" id="UP000663866"/>
    </source>
</evidence>
<evidence type="ECO:0000313" key="2">
    <source>
        <dbReference type="EMBL" id="CAF4664995.1"/>
    </source>
</evidence>
<dbReference type="Proteomes" id="UP000663866">
    <property type="component" value="Unassembled WGS sequence"/>
</dbReference>
<proteinExistence type="predicted"/>
<keyword evidence="3" id="KW-1185">Reference proteome</keyword>
<accession>A0A821GKF9</accession>
<reference evidence="2" key="1">
    <citation type="submission" date="2021-02" db="EMBL/GenBank/DDBJ databases">
        <authorList>
            <person name="Nowell W R."/>
        </authorList>
    </citation>
    <scope>NUCLEOTIDE SEQUENCE</scope>
</reference>
<organism evidence="2 3">
    <name type="scientific">Rotaria magnacalcarata</name>
    <dbReference type="NCBI Taxonomy" id="392030"/>
    <lineage>
        <taxon>Eukaryota</taxon>
        <taxon>Metazoa</taxon>
        <taxon>Spiralia</taxon>
        <taxon>Gnathifera</taxon>
        <taxon>Rotifera</taxon>
        <taxon>Eurotatoria</taxon>
        <taxon>Bdelloidea</taxon>
        <taxon>Philodinida</taxon>
        <taxon>Philodinidae</taxon>
        <taxon>Rotaria</taxon>
    </lineage>
</organism>
<comment type="caution">
    <text evidence="2">The sequence shown here is derived from an EMBL/GenBank/DDBJ whole genome shotgun (WGS) entry which is preliminary data.</text>
</comment>
<name>A0A821GKF9_9BILA</name>
<gene>
    <name evidence="1" type="ORF">OVN521_LOCUS47217</name>
    <name evidence="2" type="ORF">OVN521_LOCUS47223</name>
</gene>
<dbReference type="EMBL" id="CAJOBG010090795">
    <property type="protein sequence ID" value="CAF4664838.1"/>
    <property type="molecule type" value="Genomic_DNA"/>
</dbReference>
<sequence>TVGDIVRGTRLLCESPLGYKMDDLLTSYISLMVQNMHRQSTNASSSRQ</sequence>
<dbReference type="AlphaFoldDB" id="A0A821GKF9"/>
<dbReference type="EMBL" id="CAJOBG010090825">
    <property type="protein sequence ID" value="CAF4664995.1"/>
    <property type="molecule type" value="Genomic_DNA"/>
</dbReference>